<dbReference type="GO" id="GO:0008168">
    <property type="term" value="F:methyltransferase activity"/>
    <property type="evidence" value="ECO:0007669"/>
    <property type="project" value="UniProtKB-KW"/>
</dbReference>
<evidence type="ECO:0000313" key="2">
    <source>
        <dbReference type="EMBL" id="SMG13617.1"/>
    </source>
</evidence>
<dbReference type="InterPro" id="IPR009537">
    <property type="entry name" value="DUF1156"/>
</dbReference>
<gene>
    <name evidence="2" type="ORF">SAMN06275492_10220</name>
</gene>
<feature type="domain" description="DUF1156" evidence="1">
    <location>
        <begin position="16"/>
        <end position="67"/>
    </location>
</feature>
<accession>A0A1X7IGT3</accession>
<dbReference type="GO" id="GO:0032259">
    <property type="term" value="P:methylation"/>
    <property type="evidence" value="ECO:0007669"/>
    <property type="project" value="UniProtKB-KW"/>
</dbReference>
<dbReference type="Gene3D" id="3.40.50.150">
    <property type="entry name" value="Vaccinia Virus protein VP39"/>
    <property type="match status" value="1"/>
</dbReference>
<keyword evidence="2" id="KW-0489">Methyltransferase</keyword>
<protein>
    <submittedName>
        <fullName evidence="2">Adenine-specific DNA methylase, contains a Zn-ribbon domain</fullName>
    </submittedName>
</protein>
<proteinExistence type="predicted"/>
<dbReference type="RefSeq" id="WP_085543647.1">
    <property type="nucleotide sequence ID" value="NZ_FXBB01000002.1"/>
</dbReference>
<dbReference type="Proteomes" id="UP000193355">
    <property type="component" value="Unassembled WGS sequence"/>
</dbReference>
<dbReference type="STRING" id="561720.SAMN06275492_10220"/>
<dbReference type="SUPFAM" id="SSF53335">
    <property type="entry name" value="S-adenosyl-L-methionine-dependent methyltransferases"/>
    <property type="match status" value="2"/>
</dbReference>
<dbReference type="InterPro" id="IPR029063">
    <property type="entry name" value="SAM-dependent_MTases_sf"/>
</dbReference>
<organism evidence="2 3">
    <name type="scientific">Dethiosulfovibrio salsuginis</name>
    <dbReference type="NCBI Taxonomy" id="561720"/>
    <lineage>
        <taxon>Bacteria</taxon>
        <taxon>Thermotogati</taxon>
        <taxon>Synergistota</taxon>
        <taxon>Synergistia</taxon>
        <taxon>Synergistales</taxon>
        <taxon>Dethiosulfovibrionaceae</taxon>
        <taxon>Dethiosulfovibrio</taxon>
    </lineage>
</organism>
<keyword evidence="2" id="KW-0808">Transferase</keyword>
<evidence type="ECO:0000313" key="3">
    <source>
        <dbReference type="Proteomes" id="UP000193355"/>
    </source>
</evidence>
<keyword evidence="3" id="KW-1185">Reference proteome</keyword>
<evidence type="ECO:0000259" key="1">
    <source>
        <dbReference type="Pfam" id="PF06634"/>
    </source>
</evidence>
<sequence length="1078" mass="120418">MTLTEHHDLRLIEAGFPCHQVGAETQRERGASSALPPLYFLHVWWARRPLTPSRAAILGSILPADTDPDWFLQELGIEKRVVRIGDQEWVLTGKVLDLVEIDEKSGDLFIPSTSLMPFLNAENLRRSQCRSMISKLEEASSSLAKDAVLLRWKNESEELNNCDLPEKMEVCKVPADPYHIKERIEFAQRQEVVSILGSSIKWNPENLYGYTRAFTESPSVMLKGKKILDLTSGGGSIPFEGLRCGCDVVANELNPVATAILHGTLSFPFKFGVSLCEDIERWGQKLVDAVSLKMEFVTPFSEIPRQEVQVLRKICGDDEDLFREFSGKEYDQTGILFTRQVICPHCGGDAPLLNTCWLAKGSGDKWGVEVITDGSPSGGKVRFKTYPVVKGKGPEGQNPELSTVARGVGQCVHCRQTIDADEIKRQARGESPHGRWKDVLYAVAAVRYQPKLDGNGDIQRYKTGAKAGQIKTEKVRFFRPPNQADLAALDEAQRTLEANWDRWDDMGLIPTESFPQGNDMRPAIYGMSRWCDMFTPRQLLGHLTLIEELNSLKPRILSELGEERGRAVVTYLQFAIDKGLDYNSRQTLWHASRGVIAHTFTRHDFSLKWTMGELIFSGENSGFAWGLSQVIDAYKGIAELADPIRKATGGKPPVTIVNGTAAHMESVDDRSVDVICFDPPYYNNVQYAELSDYFYVWQRRTLFDLYPDLYRNRLTNKADEAVANPDRDGGAAGAKAAYERTMGEIFQEARRVLKDDGIMTMMFTHKSQNAWETLTIALIENGWVITSSMPVESESARDIHHKEMAAGVSSIFISCRKRSMEEREPSLWSGFGGVGVQQEIRSAVSQGLEDFRALRLNPVDEMVGSYGRALRVLSENWPVMDGEERVSPVRAMNEASQVVAQNRMARITGGHLKMEDLSPEAGMALTMLGIFGLGQFPYSEALNLSRSLGIALEVRNGGYSPDGRFIGINDDIGGRRSAQGADDGYFAPLVKKGSSLRIALPEERSARRVQSPKTEWDVLQGLIMAYREGDVPVARGYLERNGSDNRSTVVDLLRIWADQVGDETLRKEAEFILFGLKE</sequence>
<name>A0A1X7IGT3_9BACT</name>
<dbReference type="EMBL" id="FXBB01000002">
    <property type="protein sequence ID" value="SMG13617.1"/>
    <property type="molecule type" value="Genomic_DNA"/>
</dbReference>
<dbReference type="Pfam" id="PF06634">
    <property type="entry name" value="DUF1156"/>
    <property type="match status" value="1"/>
</dbReference>
<dbReference type="OrthoDB" id="9800801at2"/>
<reference evidence="3" key="1">
    <citation type="submission" date="2017-04" db="EMBL/GenBank/DDBJ databases">
        <authorList>
            <person name="Varghese N."/>
            <person name="Submissions S."/>
        </authorList>
    </citation>
    <scope>NUCLEOTIDE SEQUENCE [LARGE SCALE GENOMIC DNA]</scope>
    <source>
        <strain evidence="3">USBA 82</strain>
    </source>
</reference>
<dbReference type="AlphaFoldDB" id="A0A1X7IGT3"/>